<dbReference type="EMBL" id="LAZR01018207">
    <property type="protein sequence ID" value="KKL97267.1"/>
    <property type="molecule type" value="Genomic_DNA"/>
</dbReference>
<dbReference type="AlphaFoldDB" id="A0A0F9JE71"/>
<evidence type="ECO:0000313" key="1">
    <source>
        <dbReference type="EMBL" id="KKL97267.1"/>
    </source>
</evidence>
<organism evidence="1">
    <name type="scientific">marine sediment metagenome</name>
    <dbReference type="NCBI Taxonomy" id="412755"/>
    <lineage>
        <taxon>unclassified sequences</taxon>
        <taxon>metagenomes</taxon>
        <taxon>ecological metagenomes</taxon>
    </lineage>
</organism>
<sequence>MPKLVTPNRELPFDQRRELFTKEVNTSGDKYLVGLEAAISVKHDGILPVLIVMDRKEAPLNPVNKPTKTK</sequence>
<gene>
    <name evidence="1" type="ORF">LCGC14_1836180</name>
</gene>
<accession>A0A0F9JE71</accession>
<reference evidence="1" key="1">
    <citation type="journal article" date="2015" name="Nature">
        <title>Complex archaea that bridge the gap between prokaryotes and eukaryotes.</title>
        <authorList>
            <person name="Spang A."/>
            <person name="Saw J.H."/>
            <person name="Jorgensen S.L."/>
            <person name="Zaremba-Niedzwiedzka K."/>
            <person name="Martijn J."/>
            <person name="Lind A.E."/>
            <person name="van Eijk R."/>
            <person name="Schleper C."/>
            <person name="Guy L."/>
            <person name="Ettema T.J."/>
        </authorList>
    </citation>
    <scope>NUCLEOTIDE SEQUENCE</scope>
</reference>
<protein>
    <submittedName>
        <fullName evidence="1">Uncharacterized protein</fullName>
    </submittedName>
</protein>
<comment type="caution">
    <text evidence="1">The sequence shown here is derived from an EMBL/GenBank/DDBJ whole genome shotgun (WGS) entry which is preliminary data.</text>
</comment>
<proteinExistence type="predicted"/>
<name>A0A0F9JE71_9ZZZZ</name>